<keyword evidence="6" id="KW-0378">Hydrolase</keyword>
<reference evidence="6 7" key="1">
    <citation type="submission" date="2015-09" db="EMBL/GenBank/DDBJ databases">
        <title>Genome sequence of Acetobacterium wieringae DSM 1911.</title>
        <authorList>
            <person name="Poehlein A."/>
            <person name="Bengelsdorf F.R."/>
            <person name="Schiel-Bengelsdorf B."/>
            <person name="Duerre P."/>
            <person name="Daniel R."/>
        </authorList>
    </citation>
    <scope>NUCLEOTIDE SEQUENCE [LARGE SCALE GENOMIC DNA]</scope>
    <source>
        <strain evidence="6 7">DSM 1911</strain>
    </source>
</reference>
<dbReference type="SUPFAM" id="SSF52172">
    <property type="entry name" value="CheY-like"/>
    <property type="match status" value="1"/>
</dbReference>
<dbReference type="InterPro" id="IPR052020">
    <property type="entry name" value="Cyclic_di-GMP/3'3'-cGAMP_PDE"/>
</dbReference>
<evidence type="ECO:0000256" key="1">
    <source>
        <dbReference type="ARBA" id="ARBA00018672"/>
    </source>
</evidence>
<dbReference type="STRING" id="52694.ACWI_16160"/>
<keyword evidence="3" id="KW-0597">Phosphoprotein</keyword>
<gene>
    <name evidence="6" type="primary">rpfG_6</name>
    <name evidence="6" type="ORF">ACWI_16160</name>
</gene>
<dbReference type="Pfam" id="PF00072">
    <property type="entry name" value="Response_reg"/>
    <property type="match status" value="1"/>
</dbReference>
<feature type="modified residue" description="4-aspartylphosphate" evidence="3">
    <location>
        <position position="54"/>
    </location>
</feature>
<dbReference type="InterPro" id="IPR003607">
    <property type="entry name" value="HD/PDEase_dom"/>
</dbReference>
<dbReference type="RefSeq" id="WP_070370924.1">
    <property type="nucleotide sequence ID" value="NZ_JBCFAW010000002.1"/>
</dbReference>
<evidence type="ECO:0000313" key="6">
    <source>
        <dbReference type="EMBL" id="OFV71030.1"/>
    </source>
</evidence>
<dbReference type="EMBL" id="LKEU01000027">
    <property type="protein sequence ID" value="OFV71030.1"/>
    <property type="molecule type" value="Genomic_DNA"/>
</dbReference>
<evidence type="ECO:0000313" key="7">
    <source>
        <dbReference type="Proteomes" id="UP000176244"/>
    </source>
</evidence>
<dbReference type="SUPFAM" id="SSF109604">
    <property type="entry name" value="HD-domain/PDEase-like"/>
    <property type="match status" value="1"/>
</dbReference>
<dbReference type="OrthoDB" id="9805474at2"/>
<dbReference type="InterPro" id="IPR001789">
    <property type="entry name" value="Sig_transdc_resp-reg_receiver"/>
</dbReference>
<protein>
    <recommendedName>
        <fullName evidence="1">Stage 0 sporulation protein A homolog</fullName>
    </recommendedName>
</protein>
<feature type="domain" description="Response regulatory" evidence="4">
    <location>
        <begin position="5"/>
        <end position="121"/>
    </location>
</feature>
<organism evidence="6 7">
    <name type="scientific">Acetobacterium wieringae</name>
    <dbReference type="NCBI Taxonomy" id="52694"/>
    <lineage>
        <taxon>Bacteria</taxon>
        <taxon>Bacillati</taxon>
        <taxon>Bacillota</taxon>
        <taxon>Clostridia</taxon>
        <taxon>Eubacteriales</taxon>
        <taxon>Eubacteriaceae</taxon>
        <taxon>Acetobacterium</taxon>
    </lineage>
</organism>
<dbReference type="GO" id="GO:0016787">
    <property type="term" value="F:hydrolase activity"/>
    <property type="evidence" value="ECO:0007669"/>
    <property type="project" value="UniProtKB-KW"/>
</dbReference>
<dbReference type="SMART" id="SM00471">
    <property type="entry name" value="HDc"/>
    <property type="match status" value="1"/>
</dbReference>
<dbReference type="GO" id="GO:0000160">
    <property type="term" value="P:phosphorelay signal transduction system"/>
    <property type="evidence" value="ECO:0007669"/>
    <property type="project" value="InterPro"/>
</dbReference>
<dbReference type="PANTHER" id="PTHR45228">
    <property type="entry name" value="CYCLIC DI-GMP PHOSPHODIESTERASE TM_0186-RELATED"/>
    <property type="match status" value="1"/>
</dbReference>
<evidence type="ECO:0000256" key="2">
    <source>
        <dbReference type="ARBA" id="ARBA00024867"/>
    </source>
</evidence>
<dbReference type="SMART" id="SM00448">
    <property type="entry name" value="REC"/>
    <property type="match status" value="1"/>
</dbReference>
<dbReference type="Proteomes" id="UP000176244">
    <property type="component" value="Unassembled WGS sequence"/>
</dbReference>
<proteinExistence type="predicted"/>
<dbReference type="PROSITE" id="PS51832">
    <property type="entry name" value="HD_GYP"/>
    <property type="match status" value="1"/>
</dbReference>
<evidence type="ECO:0000259" key="4">
    <source>
        <dbReference type="PROSITE" id="PS50110"/>
    </source>
</evidence>
<name>A0A1F2PI80_9FIRM</name>
<feature type="domain" description="HD-GYP" evidence="5">
    <location>
        <begin position="148"/>
        <end position="371"/>
    </location>
</feature>
<comment type="function">
    <text evidence="2">May play the central regulatory role in sporulation. It may be an element of the effector pathway responsible for the activation of sporulation genes in response to nutritional stress. Spo0A may act in concert with spo0H (a sigma factor) to control the expression of some genes that are critical to the sporulation process.</text>
</comment>
<dbReference type="PROSITE" id="PS50110">
    <property type="entry name" value="RESPONSE_REGULATORY"/>
    <property type="match status" value="1"/>
</dbReference>
<accession>A0A1F2PI80</accession>
<dbReference type="Gene3D" id="1.10.3210.10">
    <property type="entry name" value="Hypothetical protein af1432"/>
    <property type="match status" value="1"/>
</dbReference>
<dbReference type="Pfam" id="PF13487">
    <property type="entry name" value="HD_5"/>
    <property type="match status" value="1"/>
</dbReference>
<evidence type="ECO:0000256" key="3">
    <source>
        <dbReference type="PROSITE-ProRule" id="PRU00169"/>
    </source>
</evidence>
<comment type="caution">
    <text evidence="6">The sequence shown here is derived from an EMBL/GenBank/DDBJ whole genome shotgun (WGS) entry which is preliminary data.</text>
</comment>
<evidence type="ECO:0000259" key="5">
    <source>
        <dbReference type="PROSITE" id="PS51832"/>
    </source>
</evidence>
<dbReference type="InterPro" id="IPR011006">
    <property type="entry name" value="CheY-like_superfamily"/>
</dbReference>
<dbReference type="Gene3D" id="3.40.50.2300">
    <property type="match status" value="1"/>
</dbReference>
<dbReference type="PANTHER" id="PTHR45228:SF5">
    <property type="entry name" value="CYCLIC DI-GMP PHOSPHODIESTERASE VC_1348-RELATED"/>
    <property type="match status" value="1"/>
</dbReference>
<dbReference type="AlphaFoldDB" id="A0A1F2PI80"/>
<sequence>MKKDEIAIVDDEPINLMILKKLLSPSFLIRAYKSGAELLDSVKKGIQPDLILMDIIMPGMDGYETLSELRKDPDNQGIPVIYITALDSLIDEEKGFYLGAVDYITKPFRPGIVLARVNAHLELKHARDRLKNQNEWLEAEVKRRMVENQLIQDTTLNVFAELVETRDNDTANHVMRTQNYVRIIAERLQKHKRFENHLNAEVIERIVKAAPLHDIGKIGIPDAILLKPGKLNNEEYEVMKNHCKIGGNAIRLAINKTLSGNQAENKMGEVTALSFLEEAEKIMNYHHERWDGKGYPEELYGDEIPLSARIMALADVFDALTTVRPYKKAWRVDAVVDYILEQKGLQFDPDVVEAFEAEVGSFIQVMSQGQPRE</sequence>
<dbReference type="CDD" id="cd00077">
    <property type="entry name" value="HDc"/>
    <property type="match status" value="1"/>
</dbReference>
<dbReference type="InterPro" id="IPR037522">
    <property type="entry name" value="HD_GYP_dom"/>
</dbReference>